<dbReference type="Proteomes" id="UP000019132">
    <property type="component" value="Unassembled WGS sequence"/>
</dbReference>
<evidence type="ECO:0000256" key="3">
    <source>
        <dbReference type="ARBA" id="ARBA00022801"/>
    </source>
</evidence>
<evidence type="ECO:0000256" key="2">
    <source>
        <dbReference type="ARBA" id="ARBA00013064"/>
    </source>
</evidence>
<dbReference type="GO" id="GO:0005737">
    <property type="term" value="C:cytoplasm"/>
    <property type="evidence" value="ECO:0007669"/>
    <property type="project" value="TreeGrafter"/>
</dbReference>
<dbReference type="PANTHER" id="PTHR10159">
    <property type="entry name" value="DUAL SPECIFICITY PROTEIN PHOSPHATASE"/>
    <property type="match status" value="1"/>
</dbReference>
<dbReference type="GO" id="GO:0004725">
    <property type="term" value="F:protein tyrosine phosphatase activity"/>
    <property type="evidence" value="ECO:0007669"/>
    <property type="project" value="UniProtKB-EC"/>
</dbReference>
<evidence type="ECO:0000259" key="6">
    <source>
        <dbReference type="PROSITE" id="PS50056"/>
    </source>
</evidence>
<dbReference type="EMBL" id="ADOS01001599">
    <property type="status" value="NOT_ANNOTATED_CDS"/>
    <property type="molecule type" value="Genomic_DNA"/>
</dbReference>
<dbReference type="FunCoup" id="K3XC22">
    <property type="interactions" value="9"/>
</dbReference>
<dbReference type="Pfam" id="PF00782">
    <property type="entry name" value="DSPc"/>
    <property type="match status" value="1"/>
</dbReference>
<reference evidence="7" key="3">
    <citation type="submission" date="2015-02" db="UniProtKB">
        <authorList>
            <consortium name="EnsemblProtists"/>
        </authorList>
    </citation>
    <scope>IDENTIFICATION</scope>
    <source>
        <strain evidence="7">DAOM BR144</strain>
    </source>
</reference>
<comment type="similarity">
    <text evidence="1">Belongs to the protein-tyrosine phosphatase family. Non-receptor class dual specificity subfamily.</text>
</comment>
<feature type="domain" description="Tyrosine-protein phosphatase" evidence="5">
    <location>
        <begin position="86"/>
        <end position="227"/>
    </location>
</feature>
<name>K3XC22_GLOUD</name>
<dbReference type="InParanoid" id="K3XC22"/>
<dbReference type="OMA" id="GITHICN"/>
<dbReference type="GO" id="GO:0043409">
    <property type="term" value="P:negative regulation of MAPK cascade"/>
    <property type="evidence" value="ECO:0007669"/>
    <property type="project" value="TreeGrafter"/>
</dbReference>
<evidence type="ECO:0000256" key="1">
    <source>
        <dbReference type="ARBA" id="ARBA00008601"/>
    </source>
</evidence>
<sequence length="260" mass="30018">MKRGSSKDQSLKLYVAAKKYGRRHNREPRVHTSPLVEYSKRNPDEKDTVLEAQWRIQEARQREGSLQKRMLALLNELLGTPWISSSPTPILEHIVLGSRENAANREQLYSAGITHVCNCALQVANYFEGEFVYVKLHLHDSVNEELIPHFQTVAAFLRRVESLRGRALIHCISGVSRSPALLVAYLMIDKHMRLIDAYNLVRRKRKSVQPNQAFRLQLAKFELMLFGASSVAKTQDKDWNFYAWHEFQSTASVSRISTRW</sequence>
<feature type="domain" description="Tyrosine specific protein phosphatases" evidence="6">
    <location>
        <begin position="154"/>
        <end position="208"/>
    </location>
</feature>
<organism evidence="7 8">
    <name type="scientific">Globisporangium ultimum (strain ATCC 200006 / CBS 805.95 / DAOM BR144)</name>
    <name type="common">Pythium ultimum</name>
    <dbReference type="NCBI Taxonomy" id="431595"/>
    <lineage>
        <taxon>Eukaryota</taxon>
        <taxon>Sar</taxon>
        <taxon>Stramenopiles</taxon>
        <taxon>Oomycota</taxon>
        <taxon>Peronosporomycetes</taxon>
        <taxon>Pythiales</taxon>
        <taxon>Pythiaceae</taxon>
        <taxon>Globisporangium</taxon>
    </lineage>
</organism>
<accession>K3XC22</accession>
<proteinExistence type="inferred from homology"/>
<dbReference type="VEuPathDB" id="FungiDB:PYU1_G014740"/>
<dbReference type="InterPro" id="IPR029021">
    <property type="entry name" value="Prot-tyrosine_phosphatase-like"/>
</dbReference>
<dbReference type="EC" id="3.1.3.48" evidence="2"/>
<keyword evidence="4" id="KW-0904">Protein phosphatase</keyword>
<keyword evidence="3" id="KW-0378">Hydrolase</keyword>
<evidence type="ECO:0000313" key="7">
    <source>
        <dbReference type="EnsemblProtists" id="PYU1_T014771"/>
    </source>
</evidence>
<dbReference type="EnsemblProtists" id="PYU1_T014771">
    <property type="protein sequence ID" value="PYU1_T014771"/>
    <property type="gene ID" value="PYU1_G014740"/>
</dbReference>
<evidence type="ECO:0000256" key="4">
    <source>
        <dbReference type="ARBA" id="ARBA00022912"/>
    </source>
</evidence>
<dbReference type="PROSITE" id="PS50054">
    <property type="entry name" value="TYR_PHOSPHATASE_DUAL"/>
    <property type="match status" value="1"/>
</dbReference>
<dbReference type="SMART" id="SM00195">
    <property type="entry name" value="DSPc"/>
    <property type="match status" value="1"/>
</dbReference>
<dbReference type="AlphaFoldDB" id="K3XC22"/>
<dbReference type="InterPro" id="IPR016130">
    <property type="entry name" value="Tyr_Pase_AS"/>
</dbReference>
<dbReference type="InterPro" id="IPR020422">
    <property type="entry name" value="TYR_PHOSPHATASE_DUAL_dom"/>
</dbReference>
<dbReference type="SUPFAM" id="SSF52799">
    <property type="entry name" value="(Phosphotyrosine protein) phosphatases II"/>
    <property type="match status" value="1"/>
</dbReference>
<dbReference type="CDD" id="cd14498">
    <property type="entry name" value="DSP"/>
    <property type="match status" value="1"/>
</dbReference>
<protein>
    <recommendedName>
        <fullName evidence="2">protein-tyrosine-phosphatase</fullName>
        <ecNumber evidence="2">3.1.3.48</ecNumber>
    </recommendedName>
</protein>
<evidence type="ECO:0000259" key="5">
    <source>
        <dbReference type="PROSITE" id="PS50054"/>
    </source>
</evidence>
<dbReference type="STRING" id="431595.K3XC22"/>
<dbReference type="InterPro" id="IPR000340">
    <property type="entry name" value="Dual-sp_phosphatase_cat-dom"/>
</dbReference>
<dbReference type="PANTHER" id="PTHR10159:SF529">
    <property type="entry name" value="TYROSINE-PROTEIN PHOSPHATASE DOMAIN-CONTAINING PROTEIN"/>
    <property type="match status" value="1"/>
</dbReference>
<reference evidence="8" key="2">
    <citation type="submission" date="2010-04" db="EMBL/GenBank/DDBJ databases">
        <authorList>
            <person name="Buell R."/>
            <person name="Hamilton J."/>
            <person name="Hostetler J."/>
        </authorList>
    </citation>
    <scope>NUCLEOTIDE SEQUENCE [LARGE SCALE GENOMIC DNA]</scope>
    <source>
        <strain evidence="8">DAOM:BR144</strain>
    </source>
</reference>
<reference evidence="8" key="1">
    <citation type="journal article" date="2010" name="Genome Biol.">
        <title>Genome sequence of the necrotrophic plant pathogen Pythium ultimum reveals original pathogenicity mechanisms and effector repertoire.</title>
        <authorList>
            <person name="Levesque C.A."/>
            <person name="Brouwer H."/>
            <person name="Cano L."/>
            <person name="Hamilton J.P."/>
            <person name="Holt C."/>
            <person name="Huitema E."/>
            <person name="Raffaele S."/>
            <person name="Robideau G.P."/>
            <person name="Thines M."/>
            <person name="Win J."/>
            <person name="Zerillo M.M."/>
            <person name="Beakes G.W."/>
            <person name="Boore J.L."/>
            <person name="Busam D."/>
            <person name="Dumas B."/>
            <person name="Ferriera S."/>
            <person name="Fuerstenberg S.I."/>
            <person name="Gachon C.M."/>
            <person name="Gaulin E."/>
            <person name="Govers F."/>
            <person name="Grenville-Briggs L."/>
            <person name="Horner N."/>
            <person name="Hostetler J."/>
            <person name="Jiang R.H."/>
            <person name="Johnson J."/>
            <person name="Krajaejun T."/>
            <person name="Lin H."/>
            <person name="Meijer H.J."/>
            <person name="Moore B."/>
            <person name="Morris P."/>
            <person name="Phuntmart V."/>
            <person name="Puiu D."/>
            <person name="Shetty J."/>
            <person name="Stajich J.E."/>
            <person name="Tripathy S."/>
            <person name="Wawra S."/>
            <person name="van West P."/>
            <person name="Whitty B.R."/>
            <person name="Coutinho P.M."/>
            <person name="Henrissat B."/>
            <person name="Martin F."/>
            <person name="Thomas P.D."/>
            <person name="Tyler B.M."/>
            <person name="De Vries R.P."/>
            <person name="Kamoun S."/>
            <person name="Yandell M."/>
            <person name="Tisserat N."/>
            <person name="Buell C.R."/>
        </authorList>
    </citation>
    <scope>NUCLEOTIDE SEQUENCE</scope>
    <source>
        <strain evidence="8">DAOM:BR144</strain>
    </source>
</reference>
<dbReference type="Gene3D" id="3.90.190.10">
    <property type="entry name" value="Protein tyrosine phosphatase superfamily"/>
    <property type="match status" value="1"/>
</dbReference>
<dbReference type="InterPro" id="IPR000387">
    <property type="entry name" value="Tyr_Pase_dom"/>
</dbReference>
<keyword evidence="8" id="KW-1185">Reference proteome</keyword>
<dbReference type="eggNOG" id="KOG1716">
    <property type="taxonomic scope" value="Eukaryota"/>
</dbReference>
<dbReference type="PROSITE" id="PS50056">
    <property type="entry name" value="TYR_PHOSPHATASE_2"/>
    <property type="match status" value="1"/>
</dbReference>
<dbReference type="PROSITE" id="PS00383">
    <property type="entry name" value="TYR_PHOSPHATASE_1"/>
    <property type="match status" value="1"/>
</dbReference>
<dbReference type="HOGENOM" id="CLU_084362_0_0_1"/>
<evidence type="ECO:0000313" key="8">
    <source>
        <dbReference type="Proteomes" id="UP000019132"/>
    </source>
</evidence>